<evidence type="ECO:0000313" key="8">
    <source>
        <dbReference type="Proteomes" id="UP000291591"/>
    </source>
</evidence>
<dbReference type="SUPFAM" id="SSF58014">
    <property type="entry name" value="Coiled-coil domain of nucleotide exchange factor GrpE"/>
    <property type="match status" value="1"/>
</dbReference>
<dbReference type="Gene3D" id="2.30.22.10">
    <property type="entry name" value="Head domain of nucleotide exchange factor GrpE"/>
    <property type="match status" value="1"/>
</dbReference>
<dbReference type="AlphaFoldDB" id="A0A4Q7V689"/>
<dbReference type="GO" id="GO:0051087">
    <property type="term" value="F:protein-folding chaperone binding"/>
    <property type="evidence" value="ECO:0007669"/>
    <property type="project" value="InterPro"/>
</dbReference>
<organism evidence="7 8">
    <name type="scientific">Pseudonocardia sediminis</name>
    <dbReference type="NCBI Taxonomy" id="1397368"/>
    <lineage>
        <taxon>Bacteria</taxon>
        <taxon>Bacillati</taxon>
        <taxon>Actinomycetota</taxon>
        <taxon>Actinomycetes</taxon>
        <taxon>Pseudonocardiales</taxon>
        <taxon>Pseudonocardiaceae</taxon>
        <taxon>Pseudonocardia</taxon>
    </lineage>
</organism>
<dbReference type="GO" id="GO:0042803">
    <property type="term" value="F:protein homodimerization activity"/>
    <property type="evidence" value="ECO:0007669"/>
    <property type="project" value="InterPro"/>
</dbReference>
<reference evidence="7 8" key="1">
    <citation type="submission" date="2019-02" db="EMBL/GenBank/DDBJ databases">
        <title>Sequencing the genomes of 1000 actinobacteria strains.</title>
        <authorList>
            <person name="Klenk H.-P."/>
        </authorList>
    </citation>
    <scope>NUCLEOTIDE SEQUENCE [LARGE SCALE GENOMIC DNA]</scope>
    <source>
        <strain evidence="7 8">DSM 45779</strain>
    </source>
</reference>
<dbReference type="InterPro" id="IPR000740">
    <property type="entry name" value="GrpE"/>
</dbReference>
<dbReference type="OrthoDB" id="5191115at2"/>
<comment type="similarity">
    <text evidence="1 3 5">Belongs to the GrpE family.</text>
</comment>
<dbReference type="InterPro" id="IPR009012">
    <property type="entry name" value="GrpE_head"/>
</dbReference>
<feature type="compositionally biased region" description="Basic and acidic residues" evidence="6">
    <location>
        <begin position="18"/>
        <end position="43"/>
    </location>
</feature>
<dbReference type="GO" id="GO:0051082">
    <property type="term" value="F:unfolded protein binding"/>
    <property type="evidence" value="ECO:0007669"/>
    <property type="project" value="TreeGrafter"/>
</dbReference>
<feature type="compositionally biased region" description="Low complexity" evidence="6">
    <location>
        <begin position="217"/>
        <end position="235"/>
    </location>
</feature>
<dbReference type="PANTHER" id="PTHR21237">
    <property type="entry name" value="GRPE PROTEIN"/>
    <property type="match status" value="1"/>
</dbReference>
<proteinExistence type="inferred from homology"/>
<dbReference type="GO" id="GO:0005737">
    <property type="term" value="C:cytoplasm"/>
    <property type="evidence" value="ECO:0007669"/>
    <property type="project" value="UniProtKB-SubCell"/>
</dbReference>
<dbReference type="InterPro" id="IPR013805">
    <property type="entry name" value="GrpE_CC"/>
</dbReference>
<dbReference type="HAMAP" id="MF_01151">
    <property type="entry name" value="GrpE"/>
    <property type="match status" value="1"/>
</dbReference>
<accession>A0A4Q7V689</accession>
<dbReference type="Pfam" id="PF01025">
    <property type="entry name" value="GrpE"/>
    <property type="match status" value="1"/>
</dbReference>
<dbReference type="PANTHER" id="PTHR21237:SF23">
    <property type="entry name" value="GRPE PROTEIN HOMOLOG, MITOCHONDRIAL"/>
    <property type="match status" value="1"/>
</dbReference>
<comment type="subunit">
    <text evidence="3">Homodimer.</text>
</comment>
<keyword evidence="3" id="KW-0963">Cytoplasm</keyword>
<dbReference type="PROSITE" id="PS01071">
    <property type="entry name" value="GRPE"/>
    <property type="match status" value="1"/>
</dbReference>
<keyword evidence="3 4" id="KW-0346">Stress response</keyword>
<feature type="region of interest" description="Disordered" evidence="6">
    <location>
        <begin position="213"/>
        <end position="247"/>
    </location>
</feature>
<dbReference type="Gene3D" id="3.90.20.20">
    <property type="match status" value="1"/>
</dbReference>
<dbReference type="Proteomes" id="UP000291591">
    <property type="component" value="Unassembled WGS sequence"/>
</dbReference>
<feature type="compositionally biased region" description="Polar residues" evidence="6">
    <location>
        <begin position="1"/>
        <end position="17"/>
    </location>
</feature>
<dbReference type="GO" id="GO:0000774">
    <property type="term" value="F:adenyl-nucleotide exchange factor activity"/>
    <property type="evidence" value="ECO:0007669"/>
    <property type="project" value="InterPro"/>
</dbReference>
<protein>
    <recommendedName>
        <fullName evidence="3 4">Protein GrpE</fullName>
    </recommendedName>
    <alternativeName>
        <fullName evidence="3">HSP-70 cofactor</fullName>
    </alternativeName>
</protein>
<dbReference type="SUPFAM" id="SSF51064">
    <property type="entry name" value="Head domain of nucleotide exchange factor GrpE"/>
    <property type="match status" value="1"/>
</dbReference>
<evidence type="ECO:0000256" key="1">
    <source>
        <dbReference type="ARBA" id="ARBA00009054"/>
    </source>
</evidence>
<evidence type="ECO:0000256" key="5">
    <source>
        <dbReference type="RuleBase" id="RU004478"/>
    </source>
</evidence>
<keyword evidence="2 3" id="KW-0143">Chaperone</keyword>
<evidence type="ECO:0000256" key="4">
    <source>
        <dbReference type="RuleBase" id="RU000639"/>
    </source>
</evidence>
<dbReference type="PRINTS" id="PR00773">
    <property type="entry name" value="GRPEPROTEIN"/>
</dbReference>
<comment type="function">
    <text evidence="3 4">Participates actively in the response to hyperosmotic and heat shock by preventing the aggregation of stress-denatured proteins, in association with DnaK and GrpE. It is the nucleotide exchange factor for DnaK and may function as a thermosensor. Unfolded proteins bind initially to DnaJ; upon interaction with the DnaJ-bound protein, DnaK hydrolyzes its bound ATP, resulting in the formation of a stable complex. GrpE releases ADP from DnaK; ATP binding to DnaK triggers the release of the substrate protein, thus completing the reaction cycle. Several rounds of ATP-dependent interactions between DnaJ, DnaK and GrpE are required for fully efficient folding.</text>
</comment>
<dbReference type="RefSeq" id="WP_130293430.1">
    <property type="nucleotide sequence ID" value="NZ_SHKL01000001.1"/>
</dbReference>
<evidence type="ECO:0000313" key="7">
    <source>
        <dbReference type="EMBL" id="RZT89121.1"/>
    </source>
</evidence>
<gene>
    <name evidence="3" type="primary">grpE</name>
    <name evidence="7" type="ORF">EV383_6078</name>
</gene>
<dbReference type="EMBL" id="SHKL01000001">
    <property type="protein sequence ID" value="RZT89121.1"/>
    <property type="molecule type" value="Genomic_DNA"/>
</dbReference>
<name>A0A4Q7V689_PSEST</name>
<comment type="subcellular location">
    <subcellularLocation>
        <location evidence="3">Cytoplasm</location>
    </subcellularLocation>
</comment>
<comment type="caution">
    <text evidence="7">The sequence shown here is derived from an EMBL/GenBank/DDBJ whole genome shotgun (WGS) entry which is preliminary data.</text>
</comment>
<keyword evidence="8" id="KW-1185">Reference proteome</keyword>
<evidence type="ECO:0000256" key="3">
    <source>
        <dbReference type="HAMAP-Rule" id="MF_01151"/>
    </source>
</evidence>
<dbReference type="CDD" id="cd00446">
    <property type="entry name" value="GrpE"/>
    <property type="match status" value="1"/>
</dbReference>
<evidence type="ECO:0000256" key="2">
    <source>
        <dbReference type="ARBA" id="ARBA00023186"/>
    </source>
</evidence>
<dbReference type="NCBIfam" id="NF010761">
    <property type="entry name" value="PRK14164.1"/>
    <property type="match status" value="1"/>
</dbReference>
<feature type="region of interest" description="Disordered" evidence="6">
    <location>
        <begin position="1"/>
        <end position="71"/>
    </location>
</feature>
<sequence>MSTGDLPQDRTVGSENGKQQDEPVTIRDRRRVDPVTGEARPDGAGDGVTAEAGSETAPGPAAGPGDGADPEVEKLTAEVAERTADLQRVSAEYANYRRRTDRDRESTQLSAKVSFVSDLLTVLDDFERAEQHGDLTGAFKSAADKVVGVVNKLGLEPFGIEGELFDPAIHEAVQHEPAEASGPTVTVLTAVLRRGYRISDRVLRPAMVTVQDRAENEVAPEVVAEAAEGGAEPADGGPGSGEPQNPA</sequence>
<dbReference type="GO" id="GO:0006457">
    <property type="term" value="P:protein folding"/>
    <property type="evidence" value="ECO:0007669"/>
    <property type="project" value="InterPro"/>
</dbReference>
<evidence type="ECO:0000256" key="6">
    <source>
        <dbReference type="SAM" id="MobiDB-lite"/>
    </source>
</evidence>